<dbReference type="Proteomes" id="UP000251120">
    <property type="component" value="Chromosome"/>
</dbReference>
<dbReference type="EMBL" id="CP021781">
    <property type="protein sequence ID" value="AXA34542.1"/>
    <property type="molecule type" value="Genomic_DNA"/>
</dbReference>
<protein>
    <submittedName>
        <fullName evidence="2">Uncharacterized protein</fullName>
    </submittedName>
</protein>
<evidence type="ECO:0000313" key="4">
    <source>
        <dbReference type="Proteomes" id="UP000251120"/>
    </source>
</evidence>
<dbReference type="AlphaFoldDB" id="A0A2Z4Y1D5"/>
<gene>
    <name evidence="2" type="ORF">CDH04_09100</name>
    <name evidence="3" type="ORF">FZC43_09110</name>
</gene>
<dbReference type="Proteomes" id="UP000681131">
    <property type="component" value="Chromosome"/>
</dbReference>
<reference evidence="3 5" key="2">
    <citation type="submission" date="2019-08" db="EMBL/GenBank/DDBJ databases">
        <title>Complete genome sequences of Francisella adeliensis (FSC1325 and FSC1326).</title>
        <authorList>
            <person name="Ohrman C."/>
            <person name="Uneklint I."/>
            <person name="Vallesi A."/>
            <person name="Karlsson L."/>
            <person name="Sjodin A."/>
        </authorList>
    </citation>
    <scope>NUCLEOTIDE SEQUENCE [LARGE SCALE GENOMIC DNA]</scope>
    <source>
        <strain evidence="3 5">FSC1325</strain>
    </source>
</reference>
<feature type="signal peptide" evidence="1">
    <location>
        <begin position="1"/>
        <end position="18"/>
    </location>
</feature>
<evidence type="ECO:0000313" key="5">
    <source>
        <dbReference type="Proteomes" id="UP000681131"/>
    </source>
</evidence>
<accession>A0A2Z4Y1D5</accession>
<proteinExistence type="predicted"/>
<organism evidence="2 4">
    <name type="scientific">Francisella adeliensis</name>
    <dbReference type="NCBI Taxonomy" id="2007306"/>
    <lineage>
        <taxon>Bacteria</taxon>
        <taxon>Pseudomonadati</taxon>
        <taxon>Pseudomonadota</taxon>
        <taxon>Gammaproteobacteria</taxon>
        <taxon>Thiotrichales</taxon>
        <taxon>Francisellaceae</taxon>
        <taxon>Francisella</taxon>
    </lineage>
</organism>
<dbReference type="RefSeq" id="WP_112870719.1">
    <property type="nucleotide sequence ID" value="NZ_CP021781.1"/>
</dbReference>
<dbReference type="OrthoDB" id="5604511at2"/>
<keyword evidence="1" id="KW-0732">Signal</keyword>
<dbReference type="KEGG" id="fad:CDH04_09100"/>
<keyword evidence="5" id="KW-1185">Reference proteome</keyword>
<name>A0A2Z4Y1D5_9GAMM</name>
<evidence type="ECO:0000313" key="2">
    <source>
        <dbReference type="EMBL" id="AXA34542.1"/>
    </source>
</evidence>
<evidence type="ECO:0000256" key="1">
    <source>
        <dbReference type="SAM" id="SignalP"/>
    </source>
</evidence>
<reference evidence="2 4" key="1">
    <citation type="submission" date="2017-06" db="EMBL/GenBank/DDBJ databases">
        <title>Complete genome of Francisella adeliensis.</title>
        <authorList>
            <person name="Vallesi A."/>
            <person name="Sjodin A."/>
        </authorList>
    </citation>
    <scope>NUCLEOTIDE SEQUENCE [LARGE SCALE GENOMIC DNA]</scope>
    <source>
        <strain evidence="2 4">FDC440</strain>
    </source>
</reference>
<sequence length="114" mass="12869">MKHILLVILLFVSFNAFSCSSKNQLTITINTVEKSNFPHKEYVSLGKKLFNDDLLSSELHSYSAQINHSSGTLIFDVASDKMKKQILTKVQKILAKQGLRETRVTLSELQKTQA</sequence>
<evidence type="ECO:0000313" key="3">
    <source>
        <dbReference type="EMBL" id="QIW12789.1"/>
    </source>
</evidence>
<feature type="chain" id="PRO_5016388646" evidence="1">
    <location>
        <begin position="19"/>
        <end position="114"/>
    </location>
</feature>
<dbReference type="EMBL" id="CP043424">
    <property type="protein sequence ID" value="QIW12789.1"/>
    <property type="molecule type" value="Genomic_DNA"/>
</dbReference>